<dbReference type="RefSeq" id="WP_343978049.1">
    <property type="nucleotide sequence ID" value="NZ_BAAAJG010000010.1"/>
</dbReference>
<sequence length="61" mass="6319">MIVPYVFSGLRESTGSWAAACIVGAALCVLAAGLFLIYGLLGRRHARRQPAEVAVDAAATS</sequence>
<evidence type="ECO:0000313" key="2">
    <source>
        <dbReference type="EMBL" id="MFD1532602.1"/>
    </source>
</evidence>
<keyword evidence="1" id="KW-1133">Transmembrane helix</keyword>
<keyword evidence="1" id="KW-0472">Membrane</keyword>
<comment type="caution">
    <text evidence="2">The sequence shown here is derived from an EMBL/GenBank/DDBJ whole genome shotgun (WGS) entry which is preliminary data.</text>
</comment>
<dbReference type="EMBL" id="JBHUCP010000019">
    <property type="protein sequence ID" value="MFD1532602.1"/>
    <property type="molecule type" value="Genomic_DNA"/>
</dbReference>
<keyword evidence="3" id="KW-1185">Reference proteome</keyword>
<evidence type="ECO:0000313" key="3">
    <source>
        <dbReference type="Proteomes" id="UP001597145"/>
    </source>
</evidence>
<name>A0ABW4FQS7_9PSEU</name>
<keyword evidence="1" id="KW-0812">Transmembrane</keyword>
<accession>A0ABW4FQS7</accession>
<feature type="transmembrane region" description="Helical" evidence="1">
    <location>
        <begin position="17"/>
        <end position="41"/>
    </location>
</feature>
<dbReference type="Proteomes" id="UP001597145">
    <property type="component" value="Unassembled WGS sequence"/>
</dbReference>
<reference evidence="3" key="1">
    <citation type="journal article" date="2019" name="Int. J. Syst. Evol. Microbiol.">
        <title>The Global Catalogue of Microorganisms (GCM) 10K type strain sequencing project: providing services to taxonomists for standard genome sequencing and annotation.</title>
        <authorList>
            <consortium name="The Broad Institute Genomics Platform"/>
            <consortium name="The Broad Institute Genome Sequencing Center for Infectious Disease"/>
            <person name="Wu L."/>
            <person name="Ma J."/>
        </authorList>
    </citation>
    <scope>NUCLEOTIDE SEQUENCE [LARGE SCALE GENOMIC DNA]</scope>
    <source>
        <strain evidence="3">JCM 12165</strain>
    </source>
</reference>
<evidence type="ECO:0000256" key="1">
    <source>
        <dbReference type="SAM" id="Phobius"/>
    </source>
</evidence>
<protein>
    <recommendedName>
        <fullName evidence="4">MFS transporter</fullName>
    </recommendedName>
</protein>
<proteinExistence type="predicted"/>
<evidence type="ECO:0008006" key="4">
    <source>
        <dbReference type="Google" id="ProtNLM"/>
    </source>
</evidence>
<gene>
    <name evidence="2" type="ORF">ACFSCY_24555</name>
</gene>
<organism evidence="2 3">
    <name type="scientific">Pseudonocardia aurantiaca</name>
    <dbReference type="NCBI Taxonomy" id="75290"/>
    <lineage>
        <taxon>Bacteria</taxon>
        <taxon>Bacillati</taxon>
        <taxon>Actinomycetota</taxon>
        <taxon>Actinomycetes</taxon>
        <taxon>Pseudonocardiales</taxon>
        <taxon>Pseudonocardiaceae</taxon>
        <taxon>Pseudonocardia</taxon>
    </lineage>
</organism>